<dbReference type="EMBL" id="QKRX01000013">
    <property type="protein sequence ID" value="RAU17069.1"/>
    <property type="molecule type" value="Genomic_DNA"/>
</dbReference>
<name>A0A364NIW1_9GAMM</name>
<evidence type="ECO:0000313" key="2">
    <source>
        <dbReference type="EMBL" id="RAU17069.1"/>
    </source>
</evidence>
<feature type="domain" description="ATP-dependent RNA helicase HrpB C-terminal" evidence="1">
    <location>
        <begin position="7"/>
        <end position="28"/>
    </location>
</feature>
<accession>A0A364NIW1</accession>
<dbReference type="InterPro" id="IPR013689">
    <property type="entry name" value="RNA_helicase_ATP-dep_HrpB_C"/>
</dbReference>
<reference evidence="2 3" key="1">
    <citation type="submission" date="2018-06" db="EMBL/GenBank/DDBJ databases">
        <title>Nitrincola tibetense sp. nov., isolated from Lake XuguoCo on Tibetan Plateau.</title>
        <authorList>
            <person name="Xing P."/>
        </authorList>
    </citation>
    <scope>NUCLEOTIDE SEQUENCE [LARGE SCALE GENOMIC DNA]</scope>
    <source>
        <strain evidence="3">xg18</strain>
    </source>
</reference>
<comment type="caution">
    <text evidence="2">The sequence shown here is derived from an EMBL/GenBank/DDBJ whole genome shotgun (WGS) entry which is preliminary data.</text>
</comment>
<sequence length="29" mass="3534">MYVVMCRLPHFWRNTCADVCKEMRGRYPA</sequence>
<gene>
    <name evidence="2" type="ORF">DN062_15245</name>
</gene>
<proteinExistence type="predicted"/>
<dbReference type="Proteomes" id="UP000250744">
    <property type="component" value="Unassembled WGS sequence"/>
</dbReference>
<evidence type="ECO:0000259" key="1">
    <source>
        <dbReference type="Pfam" id="PF08482"/>
    </source>
</evidence>
<organism evidence="2 3">
    <name type="scientific">Nitrincola tibetensis</name>
    <dbReference type="NCBI Taxonomy" id="2219697"/>
    <lineage>
        <taxon>Bacteria</taxon>
        <taxon>Pseudomonadati</taxon>
        <taxon>Pseudomonadota</taxon>
        <taxon>Gammaproteobacteria</taxon>
        <taxon>Oceanospirillales</taxon>
        <taxon>Oceanospirillaceae</taxon>
        <taxon>Nitrincola</taxon>
    </lineage>
</organism>
<keyword evidence="3" id="KW-1185">Reference proteome</keyword>
<dbReference type="Pfam" id="PF08482">
    <property type="entry name" value="HrpB_C"/>
    <property type="match status" value="1"/>
</dbReference>
<evidence type="ECO:0000313" key="3">
    <source>
        <dbReference type="Proteomes" id="UP000250744"/>
    </source>
</evidence>
<dbReference type="AlphaFoldDB" id="A0A364NIW1"/>
<protein>
    <recommendedName>
        <fullName evidence="1">ATP-dependent RNA helicase HrpB C-terminal domain-containing protein</fullName>
    </recommendedName>
</protein>